<proteinExistence type="predicted"/>
<sequence length="659" mass="72020">MDFVMHQPDQGGSVPLPTMDPRGSRSRCPAFRMAEHHHHHHHHQIPSFRPNYQFDPVHNPHQFWQPLPPPHNRWIDPAYQPSPPVMPPNSGQIGQSPYPPSSGPNTYSAHPTPPFDYRAPMLSLQRIGGTAPIQHSQHNQGNFSAHVPTGQSGQGNQGVQVQPQANNQGSGGGGFHSNGTGTLPPLNPMVSNANQTRPLSFNQTSRPAQQSGRNSPPPFVRQSSIPSANLSLPDVTASSRLHETENSHSASPSPHRSAAADPGGEDTTSEPRRTSANRNRRGFPRLPSSDSGWSSDEDSDRDAVAMSLLEAAVSATPGSEDRMRAHQLMRGTVSNKRVASKKALTSLESVAISDLPKTERTCVICYNDYGVETPEGISEIPLRLPKCKHVFGDHCIKKWFEESDSCPYCRDKVPSEPQFRQVMTAHNMYRFIRQHQIRNVMERGELDSASRPNGSAYDSYAALASSPFADFEYGALGGSAYRRADGTSGFGSRNTAWHGNSAERHSPLPFAEVSSENRRRARSHRGSLRFPPGRSPHFPAPPAGSATQPQQYPWFPNRLTQTHTHTHRHSSSTTNAGIRTTADSGHSLTFQQQIGGPPEPYPNPLNMGNPGGTAEEYHSLPHMRPQHASPMSPTYAGPEVYMSNADDPVFGGAGTHSSM</sequence>
<accession>A0ACB9YXC9</accession>
<name>A0ACB9YXC9_9PEZI</name>
<comment type="caution">
    <text evidence="1">The sequence shown here is derived from an EMBL/GenBank/DDBJ whole genome shotgun (WGS) entry which is preliminary data.</text>
</comment>
<dbReference type="EMBL" id="MU393495">
    <property type="protein sequence ID" value="KAI4863897.1"/>
    <property type="molecule type" value="Genomic_DNA"/>
</dbReference>
<gene>
    <name evidence="1" type="ORF">F4820DRAFT_449526</name>
</gene>
<reference evidence="1 2" key="1">
    <citation type="journal article" date="2022" name="New Phytol.">
        <title>Ecological generalism drives hyperdiversity of secondary metabolite gene clusters in xylarialean endophytes.</title>
        <authorList>
            <person name="Franco M.E.E."/>
            <person name="Wisecaver J.H."/>
            <person name="Arnold A.E."/>
            <person name="Ju Y.M."/>
            <person name="Slot J.C."/>
            <person name="Ahrendt S."/>
            <person name="Moore L.P."/>
            <person name="Eastman K.E."/>
            <person name="Scott K."/>
            <person name="Konkel Z."/>
            <person name="Mondo S.J."/>
            <person name="Kuo A."/>
            <person name="Hayes R.D."/>
            <person name="Haridas S."/>
            <person name="Andreopoulos B."/>
            <person name="Riley R."/>
            <person name="LaButti K."/>
            <person name="Pangilinan J."/>
            <person name="Lipzen A."/>
            <person name="Amirebrahimi M."/>
            <person name="Yan J."/>
            <person name="Adam C."/>
            <person name="Keymanesh K."/>
            <person name="Ng V."/>
            <person name="Louie K."/>
            <person name="Northen T."/>
            <person name="Drula E."/>
            <person name="Henrissat B."/>
            <person name="Hsieh H.M."/>
            <person name="Youens-Clark K."/>
            <person name="Lutzoni F."/>
            <person name="Miadlikowska J."/>
            <person name="Eastwood D.C."/>
            <person name="Hamelin R.C."/>
            <person name="Grigoriev I.V."/>
            <person name="U'Ren J.M."/>
        </authorList>
    </citation>
    <scope>NUCLEOTIDE SEQUENCE [LARGE SCALE GENOMIC DNA]</scope>
    <source>
        <strain evidence="1 2">CBS 119005</strain>
    </source>
</reference>
<keyword evidence="2" id="KW-1185">Reference proteome</keyword>
<protein>
    <submittedName>
        <fullName evidence="1">Uncharacterized protein</fullName>
    </submittedName>
</protein>
<evidence type="ECO:0000313" key="2">
    <source>
        <dbReference type="Proteomes" id="UP001497700"/>
    </source>
</evidence>
<dbReference type="Proteomes" id="UP001497700">
    <property type="component" value="Unassembled WGS sequence"/>
</dbReference>
<organism evidence="1 2">
    <name type="scientific">Hypoxylon rubiginosum</name>
    <dbReference type="NCBI Taxonomy" id="110542"/>
    <lineage>
        <taxon>Eukaryota</taxon>
        <taxon>Fungi</taxon>
        <taxon>Dikarya</taxon>
        <taxon>Ascomycota</taxon>
        <taxon>Pezizomycotina</taxon>
        <taxon>Sordariomycetes</taxon>
        <taxon>Xylariomycetidae</taxon>
        <taxon>Xylariales</taxon>
        <taxon>Hypoxylaceae</taxon>
        <taxon>Hypoxylon</taxon>
    </lineage>
</organism>
<evidence type="ECO:0000313" key="1">
    <source>
        <dbReference type="EMBL" id="KAI4863897.1"/>
    </source>
</evidence>